<reference evidence="1" key="1">
    <citation type="submission" date="2022-11" db="EMBL/GenBank/DDBJ databases">
        <title>Genomic of Pseudomonas TF18.</title>
        <authorList>
            <person name="Liu T."/>
        </authorList>
    </citation>
    <scope>NUCLEOTIDE SEQUENCE</scope>
    <source>
        <strain evidence="1">TF18</strain>
    </source>
</reference>
<proteinExistence type="predicted"/>
<gene>
    <name evidence="1" type="ORF">OSV15_08395</name>
</gene>
<dbReference type="AlphaFoldDB" id="A0AA47I0J7"/>
<dbReference type="Proteomes" id="UP001164632">
    <property type="component" value="Chromosome"/>
</dbReference>
<sequence>MSENPVPLHTPQQALAAMLDHYAPTRVLLVGRSDQPALTAYTECHPECQLDRADPAPLPEDLASQRYDLAIFVDCLEHLSKRNGLELLGSIRNLNTSRMAVLVDLDACEWLTTDFYALALQVSERFQRDGQTLTLFTYDLLQYKQVPDWLNARFWANPEMFGKYWW</sequence>
<evidence type="ECO:0000313" key="1">
    <source>
        <dbReference type="EMBL" id="WAE54165.1"/>
    </source>
</evidence>
<dbReference type="EMBL" id="CP113257">
    <property type="protein sequence ID" value="WAE54165.1"/>
    <property type="molecule type" value="Genomic_DNA"/>
</dbReference>
<dbReference type="InterPro" id="IPR046199">
    <property type="entry name" value="DUF6231"/>
</dbReference>
<accession>A0AA47I0J7</accession>
<dbReference type="Pfam" id="PF19742">
    <property type="entry name" value="DUF6231"/>
    <property type="match status" value="1"/>
</dbReference>
<organism evidence="1 2">
    <name type="scientific">Stutzerimonas frequens</name>
    <dbReference type="NCBI Taxonomy" id="2968969"/>
    <lineage>
        <taxon>Bacteria</taxon>
        <taxon>Pseudomonadati</taxon>
        <taxon>Pseudomonadota</taxon>
        <taxon>Gammaproteobacteria</taxon>
        <taxon>Pseudomonadales</taxon>
        <taxon>Pseudomonadaceae</taxon>
        <taxon>Stutzerimonas</taxon>
    </lineage>
</organism>
<name>A0AA47I0J7_9GAMM</name>
<dbReference type="RefSeq" id="WP_156244573.1">
    <property type="nucleotide sequence ID" value="NZ_CP136501.1"/>
</dbReference>
<evidence type="ECO:0000313" key="2">
    <source>
        <dbReference type="Proteomes" id="UP001164632"/>
    </source>
</evidence>
<protein>
    <submittedName>
        <fullName evidence="1">DUF6231 family protein</fullName>
    </submittedName>
</protein>